<evidence type="ECO:0000313" key="1">
    <source>
        <dbReference type="EMBL" id="KAI0511046.1"/>
    </source>
</evidence>
<dbReference type="EMBL" id="JAGYWB010000009">
    <property type="protein sequence ID" value="KAI0511046.1"/>
    <property type="molecule type" value="Genomic_DNA"/>
</dbReference>
<evidence type="ECO:0000313" key="2">
    <source>
        <dbReference type="Proteomes" id="UP000829196"/>
    </source>
</evidence>
<protein>
    <submittedName>
        <fullName evidence="1">Uncharacterized protein</fullName>
    </submittedName>
</protein>
<keyword evidence="2" id="KW-1185">Reference proteome</keyword>
<sequence length="60" mass="6990">MYFSDKYSPISFGKRHQNQSFSCIAGYKMQVRYFSFCFSFNVPKLFSIIQLVCIESDLAA</sequence>
<dbReference type="Proteomes" id="UP000829196">
    <property type="component" value="Unassembled WGS sequence"/>
</dbReference>
<name>A0A8T3BDH9_DENNO</name>
<comment type="caution">
    <text evidence="1">The sequence shown here is derived from an EMBL/GenBank/DDBJ whole genome shotgun (WGS) entry which is preliminary data.</text>
</comment>
<dbReference type="AlphaFoldDB" id="A0A8T3BDH9"/>
<organism evidence="1 2">
    <name type="scientific">Dendrobium nobile</name>
    <name type="common">Orchid</name>
    <dbReference type="NCBI Taxonomy" id="94219"/>
    <lineage>
        <taxon>Eukaryota</taxon>
        <taxon>Viridiplantae</taxon>
        <taxon>Streptophyta</taxon>
        <taxon>Embryophyta</taxon>
        <taxon>Tracheophyta</taxon>
        <taxon>Spermatophyta</taxon>
        <taxon>Magnoliopsida</taxon>
        <taxon>Liliopsida</taxon>
        <taxon>Asparagales</taxon>
        <taxon>Orchidaceae</taxon>
        <taxon>Epidendroideae</taxon>
        <taxon>Malaxideae</taxon>
        <taxon>Dendrobiinae</taxon>
        <taxon>Dendrobium</taxon>
    </lineage>
</organism>
<accession>A0A8T3BDH9</accession>
<reference evidence="1" key="1">
    <citation type="journal article" date="2022" name="Front. Genet.">
        <title>Chromosome-Scale Assembly of the Dendrobium nobile Genome Provides Insights Into the Molecular Mechanism of the Biosynthesis of the Medicinal Active Ingredient of Dendrobium.</title>
        <authorList>
            <person name="Xu Q."/>
            <person name="Niu S.-C."/>
            <person name="Li K.-L."/>
            <person name="Zheng P.-J."/>
            <person name="Zhang X.-J."/>
            <person name="Jia Y."/>
            <person name="Liu Y."/>
            <person name="Niu Y.-X."/>
            <person name="Yu L.-H."/>
            <person name="Chen D.-F."/>
            <person name="Zhang G.-Q."/>
        </authorList>
    </citation>
    <scope>NUCLEOTIDE SEQUENCE</scope>
    <source>
        <tissue evidence="1">Leaf</tissue>
    </source>
</reference>
<gene>
    <name evidence="1" type="ORF">KFK09_011664</name>
</gene>
<proteinExistence type="predicted"/>